<gene>
    <name evidence="6" type="ORF">OS493_031599</name>
</gene>
<name>A0A9W9YJM6_9CNID</name>
<dbReference type="InterPro" id="IPR039036">
    <property type="entry name" value="Granulin_fam"/>
</dbReference>
<keyword evidence="3" id="KW-0964">Secreted</keyword>
<comment type="subcellular location">
    <subcellularLocation>
        <location evidence="1">Secreted</location>
    </subcellularLocation>
</comment>
<proteinExistence type="inferred from homology"/>
<dbReference type="SMART" id="SM00277">
    <property type="entry name" value="GRAN"/>
    <property type="match status" value="7"/>
</dbReference>
<accession>A0A9W9YJM6</accession>
<dbReference type="Proteomes" id="UP001163046">
    <property type="component" value="Unassembled WGS sequence"/>
</dbReference>
<dbReference type="AlphaFoldDB" id="A0A9W9YJM6"/>
<feature type="domain" description="Granulins" evidence="5">
    <location>
        <begin position="324"/>
        <end position="337"/>
    </location>
</feature>
<dbReference type="InterPro" id="IPR006150">
    <property type="entry name" value="Cys_repeat_1"/>
</dbReference>
<dbReference type="PROSITE" id="PS00799">
    <property type="entry name" value="GRANULINS"/>
    <property type="match status" value="7"/>
</dbReference>
<dbReference type="SMART" id="SM00289">
    <property type="entry name" value="WR1"/>
    <property type="match status" value="6"/>
</dbReference>
<comment type="similarity">
    <text evidence="2">Belongs to the granulin family.</text>
</comment>
<evidence type="ECO:0000256" key="3">
    <source>
        <dbReference type="ARBA" id="ARBA00022525"/>
    </source>
</evidence>
<evidence type="ECO:0000256" key="4">
    <source>
        <dbReference type="ARBA" id="ARBA00023157"/>
    </source>
</evidence>
<dbReference type="EMBL" id="MU827338">
    <property type="protein sequence ID" value="KAJ7353892.1"/>
    <property type="molecule type" value="Genomic_DNA"/>
</dbReference>
<dbReference type="PANTHER" id="PTHR12274">
    <property type="entry name" value="GRANULIN"/>
    <property type="match status" value="1"/>
</dbReference>
<dbReference type="Gene3D" id="2.10.25.160">
    <property type="entry name" value="Granulin"/>
    <property type="match status" value="7"/>
</dbReference>
<feature type="domain" description="Granulins" evidence="5">
    <location>
        <begin position="402"/>
        <end position="415"/>
    </location>
</feature>
<feature type="domain" description="Granulins" evidence="5">
    <location>
        <begin position="167"/>
        <end position="180"/>
    </location>
</feature>
<evidence type="ECO:0000259" key="5">
    <source>
        <dbReference type="PROSITE" id="PS00799"/>
    </source>
</evidence>
<keyword evidence="4" id="KW-1015">Disulfide bond</keyword>
<evidence type="ECO:0000256" key="2">
    <source>
        <dbReference type="ARBA" id="ARBA00010093"/>
    </source>
</evidence>
<comment type="caution">
    <text evidence="6">The sequence shown here is derived from an EMBL/GenBank/DDBJ whole genome shotgun (WGS) entry which is preliminary data.</text>
</comment>
<protein>
    <recommendedName>
        <fullName evidence="5">Granulins domain-containing protein</fullName>
    </recommendedName>
</protein>
<dbReference type="OrthoDB" id="5854875at2759"/>
<keyword evidence="7" id="KW-1185">Reference proteome</keyword>
<dbReference type="SUPFAM" id="SSF57277">
    <property type="entry name" value="Granulin repeat"/>
    <property type="match status" value="6"/>
</dbReference>
<dbReference type="InterPro" id="IPR037277">
    <property type="entry name" value="Granulin_sf"/>
</dbReference>
<evidence type="ECO:0000313" key="7">
    <source>
        <dbReference type="Proteomes" id="UP001163046"/>
    </source>
</evidence>
<dbReference type="Pfam" id="PF00396">
    <property type="entry name" value="Granulin"/>
    <property type="match status" value="6"/>
</dbReference>
<dbReference type="FunFam" id="2.10.25.160:FF:000001">
    <property type="entry name" value="Granulin precursor"/>
    <property type="match status" value="4"/>
</dbReference>
<dbReference type="InterPro" id="IPR000118">
    <property type="entry name" value="Granulin"/>
</dbReference>
<sequence length="524" mass="53857">MAMLQKIPASKIIAEVSNVVCPDESQCPDGSTCCQLASGQYGCCPLPKAVCCSDHVHCCPNGYTCSVANGTCSRGSDSIPMLEKIPASKTAVLVGIVCPDGASECPDGYTCCRLLSGQWGCCPLPQAVCCSDGEHCCPNGYTCNGGSCTKGSKRQYGCCPLPNAVCCSDGVHCCPNGYTCDVSAGTCSKGSDLMAMLQKIAASKRKADASSVVCPDGQSQCPDGNTCCKLSSGQYGCCPLPNAVCCSDGVHCCPNGYTCDVSAGTCSKGSDLMAMLQKIPASKIIAEVSNVVCPDGSQCPDGSTCCQLASGQYGCCPLPKAVCCSDHVHCCPNGYTCSVANGTCSRGSDSIPMLEKIPASKTAVLVGIVCPDGASECPDGNTCCRLVSGQWGCCPLPQAVCCSDGEHCCPNGYTCNGGSCTKGSKSIPMLQKIPASKRTADDSTLVGIVCPDKKYQCPNGSTCCKLPSGTYGCCPLYKAVCCSDGKHCCPEGYTCDVKQGRCNKTAEHINMIDNIPALSVTTGM</sequence>
<evidence type="ECO:0000313" key="6">
    <source>
        <dbReference type="EMBL" id="KAJ7353892.1"/>
    </source>
</evidence>
<feature type="domain" description="Granulins" evidence="5">
    <location>
        <begin position="246"/>
        <end position="259"/>
    </location>
</feature>
<feature type="domain" description="Granulins" evidence="5">
    <location>
        <begin position="482"/>
        <end position="495"/>
    </location>
</feature>
<feature type="domain" description="Granulins" evidence="5">
    <location>
        <begin position="130"/>
        <end position="143"/>
    </location>
</feature>
<feature type="domain" description="Granulins" evidence="5">
    <location>
        <begin position="52"/>
        <end position="65"/>
    </location>
</feature>
<organism evidence="6 7">
    <name type="scientific">Desmophyllum pertusum</name>
    <dbReference type="NCBI Taxonomy" id="174260"/>
    <lineage>
        <taxon>Eukaryota</taxon>
        <taxon>Metazoa</taxon>
        <taxon>Cnidaria</taxon>
        <taxon>Anthozoa</taxon>
        <taxon>Hexacorallia</taxon>
        <taxon>Scleractinia</taxon>
        <taxon>Caryophylliina</taxon>
        <taxon>Caryophylliidae</taxon>
        <taxon>Desmophyllum</taxon>
    </lineage>
</organism>
<dbReference type="PANTHER" id="PTHR12274:SF3">
    <property type="entry name" value="PROGRANULIN"/>
    <property type="match status" value="1"/>
</dbReference>
<evidence type="ECO:0000256" key="1">
    <source>
        <dbReference type="ARBA" id="ARBA00004613"/>
    </source>
</evidence>
<reference evidence="6" key="1">
    <citation type="submission" date="2023-01" db="EMBL/GenBank/DDBJ databases">
        <title>Genome assembly of the deep-sea coral Lophelia pertusa.</title>
        <authorList>
            <person name="Herrera S."/>
            <person name="Cordes E."/>
        </authorList>
    </citation>
    <scope>NUCLEOTIDE SEQUENCE</scope>
    <source>
        <strain evidence="6">USNM1676648</strain>
        <tissue evidence="6">Polyp</tissue>
    </source>
</reference>
<dbReference type="GO" id="GO:0005576">
    <property type="term" value="C:extracellular region"/>
    <property type="evidence" value="ECO:0007669"/>
    <property type="project" value="UniProtKB-SubCell"/>
</dbReference>